<accession>A0AAV3S981</accession>
<sequence>MTEVHVGLVGPEAESAAAVVENAGGTATVGDTDATVVLDDGVEAVAAFTESALYDLVHAGVAADTPVLPLNVGTAIDAVTPADRDRALRRLVRGEYDERERPTIAVEARRETYRALSDVMLATAEAARISEYAIEARGENGVGPVDTVRADGVAVATPLGSGGYTATADGPVLSPTVEAVAVVPIAPFRVECPNWVVSLPGTLTVERDETDVALLIDDTDVGHVQPGAPVDISYGEPVTLAAMTES</sequence>
<dbReference type="RefSeq" id="WP_211312226.1">
    <property type="nucleotide sequence ID" value="NZ_BAAABL010000068.1"/>
</dbReference>
<proteinExistence type="predicted"/>
<dbReference type="PANTHER" id="PTHR20275:SF0">
    <property type="entry name" value="NAD KINASE"/>
    <property type="match status" value="1"/>
</dbReference>
<dbReference type="SUPFAM" id="SSF111331">
    <property type="entry name" value="NAD kinase/diacylglycerol kinase-like"/>
    <property type="match status" value="1"/>
</dbReference>
<dbReference type="Pfam" id="PF20143">
    <property type="entry name" value="NAD_kinase_C"/>
    <property type="match status" value="1"/>
</dbReference>
<organism evidence="1 2">
    <name type="scientific">Halarchaeum salinum</name>
    <dbReference type="NCBI Taxonomy" id="489912"/>
    <lineage>
        <taxon>Archaea</taxon>
        <taxon>Methanobacteriati</taxon>
        <taxon>Methanobacteriota</taxon>
        <taxon>Stenosarchaea group</taxon>
        <taxon>Halobacteria</taxon>
        <taxon>Halobacteriales</taxon>
        <taxon>Halobacteriaceae</taxon>
    </lineage>
</organism>
<dbReference type="Proteomes" id="UP001500837">
    <property type="component" value="Unassembled WGS sequence"/>
</dbReference>
<dbReference type="InterPro" id="IPR016064">
    <property type="entry name" value="NAD/diacylglycerol_kinase_sf"/>
</dbReference>
<dbReference type="GO" id="GO:0019674">
    <property type="term" value="P:NAD+ metabolic process"/>
    <property type="evidence" value="ECO:0007669"/>
    <property type="project" value="InterPro"/>
</dbReference>
<dbReference type="AlphaFoldDB" id="A0AAV3S981"/>
<dbReference type="Gene3D" id="2.60.200.30">
    <property type="entry name" value="Probable inorganic polyphosphate/atp-NAD kinase, domain 2"/>
    <property type="match status" value="1"/>
</dbReference>
<dbReference type="InterPro" id="IPR017437">
    <property type="entry name" value="ATP-NAD_kinase_PpnK-typ_C"/>
</dbReference>
<dbReference type="EMBL" id="BAAABL010000068">
    <property type="protein sequence ID" value="GAA0308522.1"/>
    <property type="molecule type" value="Genomic_DNA"/>
</dbReference>
<gene>
    <name evidence="1" type="ORF">GCM10009066_22650</name>
</gene>
<comment type="caution">
    <text evidence="1">The sequence shown here is derived from an EMBL/GenBank/DDBJ whole genome shotgun (WGS) entry which is preliminary data.</text>
</comment>
<keyword evidence="2" id="KW-1185">Reference proteome</keyword>
<dbReference type="PANTHER" id="PTHR20275">
    <property type="entry name" value="NAD KINASE"/>
    <property type="match status" value="1"/>
</dbReference>
<evidence type="ECO:0008006" key="3">
    <source>
        <dbReference type="Google" id="ProtNLM"/>
    </source>
</evidence>
<protein>
    <recommendedName>
        <fullName evidence="3">ATP-NAD kinase</fullName>
    </recommendedName>
</protein>
<dbReference type="GO" id="GO:0006741">
    <property type="term" value="P:NADP+ biosynthetic process"/>
    <property type="evidence" value="ECO:0007669"/>
    <property type="project" value="TreeGrafter"/>
</dbReference>
<reference evidence="1 2" key="1">
    <citation type="journal article" date="2019" name="Int. J. Syst. Evol. Microbiol.">
        <title>The Global Catalogue of Microorganisms (GCM) 10K type strain sequencing project: providing services to taxonomists for standard genome sequencing and annotation.</title>
        <authorList>
            <consortium name="The Broad Institute Genomics Platform"/>
            <consortium name="The Broad Institute Genome Sequencing Center for Infectious Disease"/>
            <person name="Wu L."/>
            <person name="Ma J."/>
        </authorList>
    </citation>
    <scope>NUCLEOTIDE SEQUENCE [LARGE SCALE GENOMIC DNA]</scope>
    <source>
        <strain evidence="1 2">JCM 16330</strain>
    </source>
</reference>
<name>A0AAV3S981_9EURY</name>
<evidence type="ECO:0000313" key="1">
    <source>
        <dbReference type="EMBL" id="GAA0308522.1"/>
    </source>
</evidence>
<dbReference type="GO" id="GO:0003951">
    <property type="term" value="F:NAD+ kinase activity"/>
    <property type="evidence" value="ECO:0007669"/>
    <property type="project" value="InterPro"/>
</dbReference>
<evidence type="ECO:0000313" key="2">
    <source>
        <dbReference type="Proteomes" id="UP001500837"/>
    </source>
</evidence>